<dbReference type="GO" id="GO:0004843">
    <property type="term" value="F:cysteine-type deubiquitinase activity"/>
    <property type="evidence" value="ECO:0000318"/>
    <property type="project" value="GO_Central"/>
</dbReference>
<dbReference type="InterPro" id="IPR001394">
    <property type="entry name" value="Peptidase_C19_UCH"/>
</dbReference>
<dbReference type="SUPFAM" id="SSF54001">
    <property type="entry name" value="Cysteine proteinases"/>
    <property type="match status" value="1"/>
</dbReference>
<dbReference type="GO" id="GO:0005634">
    <property type="term" value="C:nucleus"/>
    <property type="evidence" value="ECO:0000318"/>
    <property type="project" value="GO_Central"/>
</dbReference>
<reference evidence="10 11" key="2">
    <citation type="journal article" date="2012" name="Nature">
        <title>Insights into hominid evolution from the gorilla genome sequence.</title>
        <authorList>
            <person name="Scally A."/>
            <person name="Dutheil J.Y."/>
            <person name="Hillier L.W."/>
            <person name="Jordan G.E."/>
            <person name="Goodhead I."/>
            <person name="Herrero J."/>
            <person name="Hobolth A."/>
            <person name="Lappalainen T."/>
            <person name="Mailund T."/>
            <person name="Marques-Bonet T."/>
            <person name="McCarthy S."/>
            <person name="Montgomery S.H."/>
            <person name="Schwalie P.C."/>
            <person name="Tang Y.A."/>
            <person name="Ward M.C."/>
            <person name="Xue Y."/>
            <person name="Yngvadottir B."/>
            <person name="Alkan C."/>
            <person name="Andersen L.N."/>
            <person name="Ayub Q."/>
            <person name="Ball E.V."/>
            <person name="Beal K."/>
            <person name="Bradley B.J."/>
            <person name="Chen Y."/>
            <person name="Clee C.M."/>
            <person name="Fitzgerald S."/>
            <person name="Graves T.A."/>
            <person name="Gu Y."/>
            <person name="Heath P."/>
            <person name="Heger A."/>
            <person name="Karakoc E."/>
            <person name="Kolb-Kokocinski A."/>
            <person name="Laird G.K."/>
            <person name="Lunter G."/>
            <person name="Meader S."/>
            <person name="Mort M."/>
            <person name="Mullikin J.C."/>
            <person name="Munch K."/>
            <person name="O'Connor T.D."/>
            <person name="Phillips A.D."/>
            <person name="Prado-Martinez J."/>
            <person name="Rogers A.S."/>
            <person name="Sajjadian S."/>
            <person name="Schmidt D."/>
            <person name="Shaw K."/>
            <person name="Simpson J.T."/>
            <person name="Stenson P.D."/>
            <person name="Turner D.J."/>
            <person name="Vigilant L."/>
            <person name="Vilella A.J."/>
            <person name="Whitener W."/>
            <person name="Zhu B."/>
            <person name="Cooper D.N."/>
            <person name="de Jong P."/>
            <person name="Dermitzakis E.T."/>
            <person name="Eichler E.E."/>
            <person name="Flicek P."/>
            <person name="Goldman N."/>
            <person name="Mundy N.I."/>
            <person name="Ning Z."/>
            <person name="Odom D.T."/>
            <person name="Ponting C.P."/>
            <person name="Quail M.A."/>
            <person name="Ryder O.A."/>
            <person name="Searle S.M."/>
            <person name="Warren W.C."/>
            <person name="Wilson R.K."/>
            <person name="Schierup M.H."/>
            <person name="Rogers J."/>
            <person name="Tyler-Smith C."/>
            <person name="Durbin R."/>
        </authorList>
    </citation>
    <scope>NUCLEOTIDE SEQUENCE [LARGE SCALE GENOMIC DNA]</scope>
</reference>
<dbReference type="PROSITE" id="PS50235">
    <property type="entry name" value="USP_3"/>
    <property type="match status" value="1"/>
</dbReference>
<keyword evidence="5" id="KW-0833">Ubl conjugation pathway</keyword>
<evidence type="ECO:0000256" key="2">
    <source>
        <dbReference type="ARBA" id="ARBA00005427"/>
    </source>
</evidence>
<evidence type="ECO:0000256" key="6">
    <source>
        <dbReference type="ARBA" id="ARBA00022801"/>
    </source>
</evidence>
<dbReference type="PANTHER" id="PTHR24006:SF687">
    <property type="entry name" value="UBIQUITIN CARBOXYL-TERMINAL HYDROLASE 10"/>
    <property type="match status" value="1"/>
</dbReference>
<dbReference type="CDD" id="cd02257">
    <property type="entry name" value="Peptidase_C19"/>
    <property type="match status" value="1"/>
</dbReference>
<dbReference type="GO" id="GO:0016579">
    <property type="term" value="P:protein deubiquitination"/>
    <property type="evidence" value="ECO:0007669"/>
    <property type="project" value="InterPro"/>
</dbReference>
<dbReference type="STRING" id="9593.ENSGGOP00000045449"/>
<evidence type="ECO:0000256" key="4">
    <source>
        <dbReference type="ARBA" id="ARBA00022670"/>
    </source>
</evidence>
<feature type="domain" description="USP" evidence="9">
    <location>
        <begin position="1"/>
        <end position="287"/>
    </location>
</feature>
<protein>
    <recommendedName>
        <fullName evidence="3">ubiquitinyl hydrolase 1</fullName>
        <ecNumber evidence="3">3.4.19.12</ecNumber>
    </recommendedName>
</protein>
<dbReference type="InterPro" id="IPR038765">
    <property type="entry name" value="Papain-like_cys_pep_sf"/>
</dbReference>
<evidence type="ECO:0000256" key="1">
    <source>
        <dbReference type="ARBA" id="ARBA00000707"/>
    </source>
</evidence>
<dbReference type="InterPro" id="IPR050164">
    <property type="entry name" value="Peptidase_C19"/>
</dbReference>
<reference evidence="10" key="4">
    <citation type="submission" date="2025-09" db="UniProtKB">
        <authorList>
            <consortium name="Ensembl"/>
        </authorList>
    </citation>
    <scope>IDENTIFICATION</scope>
</reference>
<dbReference type="GO" id="GO:0005829">
    <property type="term" value="C:cytosol"/>
    <property type="evidence" value="ECO:0000318"/>
    <property type="project" value="GO_Central"/>
</dbReference>
<evidence type="ECO:0000313" key="10">
    <source>
        <dbReference type="Ensembl" id="ENSGGOP00000045449.1"/>
    </source>
</evidence>
<dbReference type="PANTHER" id="PTHR24006">
    <property type="entry name" value="UBIQUITIN CARBOXYL-TERMINAL HYDROLASE"/>
    <property type="match status" value="1"/>
</dbReference>
<dbReference type="Gene3D" id="3.90.70.10">
    <property type="entry name" value="Cysteine proteinases"/>
    <property type="match status" value="1"/>
</dbReference>
<dbReference type="GO" id="GO:0030330">
    <property type="term" value="P:DNA damage response, signal transduction by p53 class mediator"/>
    <property type="evidence" value="ECO:0000318"/>
    <property type="project" value="GO_Central"/>
</dbReference>
<evidence type="ECO:0000256" key="8">
    <source>
        <dbReference type="SAM" id="MobiDB-lite"/>
    </source>
</evidence>
<dbReference type="EMBL" id="CABD030102503">
    <property type="status" value="NOT_ANNOTATED_CDS"/>
    <property type="molecule type" value="Genomic_DNA"/>
</dbReference>
<keyword evidence="4" id="KW-0645">Protease</keyword>
<reference evidence="10" key="3">
    <citation type="submission" date="2025-08" db="UniProtKB">
        <authorList>
            <consortium name="Ensembl"/>
        </authorList>
    </citation>
    <scope>IDENTIFICATION</scope>
</reference>
<dbReference type="EC" id="3.4.19.12" evidence="3"/>
<keyword evidence="11" id="KW-1185">Reference proteome</keyword>
<comment type="catalytic activity">
    <reaction evidence="1">
        <text>Thiol-dependent hydrolysis of ester, thioester, amide, peptide and isopeptide bonds formed by the C-terminal Gly of ubiquitin (a 76-residue protein attached to proteins as an intracellular targeting signal).</text>
        <dbReference type="EC" id="3.4.19.12"/>
    </reaction>
</comment>
<name>A0A2I2ZDW7_GORGO</name>
<dbReference type="PROSITE" id="PS00973">
    <property type="entry name" value="USP_2"/>
    <property type="match status" value="1"/>
</dbReference>
<dbReference type="AlphaFoldDB" id="A0A2I2ZDW7"/>
<evidence type="ECO:0000259" key="9">
    <source>
        <dbReference type="PROSITE" id="PS50235"/>
    </source>
</evidence>
<dbReference type="GeneTree" id="ENSGT00550000074994"/>
<sequence>MPVPPKPRQALGDKIVRDIRPGAAFDPTLSEKDRQEDAEEYLGFILNGLHEEMLNLKKLLSPNNEKRAISNGPKNHSVNEEEQEEQGEGSEDEWEQVGPRNKTSITPQADFVQTPITQSAKESATLQPFFTLQLDIQSDKIRTVQDALESLVARESVQGYTTKTEQEVEISRRVTLEKLLPVLVLHLKRFKLIKNFEYPVDLEISKELLSLGVKNKNFKCHRTYRLFAVVYHHGNSATGGHYTRDVFQIGLNGWLCIDDQTVKVINQYQVVKPTAERTAYLLYYRRVDLL</sequence>
<keyword evidence="6" id="KW-0378">Hydrolase</keyword>
<dbReference type="GO" id="GO:0010506">
    <property type="term" value="P:regulation of autophagy"/>
    <property type="evidence" value="ECO:0000318"/>
    <property type="project" value="GO_Central"/>
</dbReference>
<reference evidence="11" key="1">
    <citation type="submission" date="2011-05" db="EMBL/GenBank/DDBJ databases">
        <title>Insights into the evolution of the great apes provided by the gorilla genome.</title>
        <authorList>
            <person name="Scally A."/>
        </authorList>
    </citation>
    <scope>NUCLEOTIDE SEQUENCE [LARGE SCALE GENOMIC DNA]</scope>
</reference>
<accession>A0A2I2ZDW7</accession>
<dbReference type="Pfam" id="PF00443">
    <property type="entry name" value="UCH"/>
    <property type="match status" value="1"/>
</dbReference>
<dbReference type="OMA" id="TATKQMY"/>
<proteinExistence type="inferred from homology"/>
<dbReference type="GO" id="GO:0006508">
    <property type="term" value="P:proteolysis"/>
    <property type="evidence" value="ECO:0007669"/>
    <property type="project" value="UniProtKB-KW"/>
</dbReference>
<feature type="compositionally biased region" description="Acidic residues" evidence="8">
    <location>
        <begin position="80"/>
        <end position="95"/>
    </location>
</feature>
<dbReference type="Proteomes" id="UP000001519">
    <property type="component" value="Chromosome 16"/>
</dbReference>
<dbReference type="InterPro" id="IPR018200">
    <property type="entry name" value="USP_CS"/>
</dbReference>
<keyword evidence="7" id="KW-0788">Thiol protease</keyword>
<evidence type="ECO:0000256" key="5">
    <source>
        <dbReference type="ARBA" id="ARBA00022786"/>
    </source>
</evidence>
<evidence type="ECO:0000256" key="3">
    <source>
        <dbReference type="ARBA" id="ARBA00012759"/>
    </source>
</evidence>
<organism evidence="10 11">
    <name type="scientific">Gorilla gorilla gorilla</name>
    <name type="common">Western lowland gorilla</name>
    <dbReference type="NCBI Taxonomy" id="9595"/>
    <lineage>
        <taxon>Eukaryota</taxon>
        <taxon>Metazoa</taxon>
        <taxon>Chordata</taxon>
        <taxon>Craniata</taxon>
        <taxon>Vertebrata</taxon>
        <taxon>Euteleostomi</taxon>
        <taxon>Mammalia</taxon>
        <taxon>Eutheria</taxon>
        <taxon>Euarchontoglires</taxon>
        <taxon>Primates</taxon>
        <taxon>Haplorrhini</taxon>
        <taxon>Catarrhini</taxon>
        <taxon>Hominidae</taxon>
        <taxon>Gorilla</taxon>
    </lineage>
</organism>
<dbReference type="GO" id="GO:0005769">
    <property type="term" value="C:early endosome"/>
    <property type="evidence" value="ECO:0000318"/>
    <property type="project" value="GO_Central"/>
</dbReference>
<dbReference type="InParanoid" id="A0A2I2ZDW7"/>
<feature type="region of interest" description="Disordered" evidence="8">
    <location>
        <begin position="65"/>
        <end position="111"/>
    </location>
</feature>
<dbReference type="GO" id="GO:0031647">
    <property type="term" value="P:regulation of protein stability"/>
    <property type="evidence" value="ECO:0000318"/>
    <property type="project" value="GO_Central"/>
</dbReference>
<feature type="region of interest" description="Disordered" evidence="8">
    <location>
        <begin position="1"/>
        <end position="35"/>
    </location>
</feature>
<dbReference type="Ensembl" id="ENSGGOT00000054944.1">
    <property type="protein sequence ID" value="ENSGGOP00000045449.1"/>
    <property type="gene ID" value="ENSGGOG00000041544.1"/>
</dbReference>
<dbReference type="InterPro" id="IPR028889">
    <property type="entry name" value="USP"/>
</dbReference>
<evidence type="ECO:0000256" key="7">
    <source>
        <dbReference type="ARBA" id="ARBA00022807"/>
    </source>
</evidence>
<evidence type="ECO:0000313" key="11">
    <source>
        <dbReference type="Proteomes" id="UP000001519"/>
    </source>
</evidence>
<comment type="similarity">
    <text evidence="2">Belongs to the peptidase C19 family. USP10 subfamily.</text>
</comment>